<keyword evidence="2" id="KW-0539">Nucleus</keyword>
<gene>
    <name evidence="5" type="ORF">F5878DRAFT_727838</name>
</gene>
<accession>A0AA38P2A3</accession>
<dbReference type="GO" id="GO:0000981">
    <property type="term" value="F:DNA-binding transcription factor activity, RNA polymerase II-specific"/>
    <property type="evidence" value="ECO:0007669"/>
    <property type="project" value="InterPro"/>
</dbReference>
<dbReference type="GO" id="GO:0005634">
    <property type="term" value="C:nucleus"/>
    <property type="evidence" value="ECO:0007669"/>
    <property type="project" value="UniProtKB-SubCell"/>
</dbReference>
<dbReference type="PROSITE" id="PS50048">
    <property type="entry name" value="ZN2_CY6_FUNGAL_2"/>
    <property type="match status" value="1"/>
</dbReference>
<proteinExistence type="predicted"/>
<dbReference type="SMART" id="SM00066">
    <property type="entry name" value="GAL4"/>
    <property type="match status" value="1"/>
</dbReference>
<dbReference type="PROSITE" id="PS00463">
    <property type="entry name" value="ZN2_CY6_FUNGAL_1"/>
    <property type="match status" value="1"/>
</dbReference>
<dbReference type="Gene3D" id="4.10.240.10">
    <property type="entry name" value="Zn(2)-C6 fungal-type DNA-binding domain"/>
    <property type="match status" value="1"/>
</dbReference>
<organism evidence="5 6">
    <name type="scientific">Lentinula raphanica</name>
    <dbReference type="NCBI Taxonomy" id="153919"/>
    <lineage>
        <taxon>Eukaryota</taxon>
        <taxon>Fungi</taxon>
        <taxon>Dikarya</taxon>
        <taxon>Basidiomycota</taxon>
        <taxon>Agaricomycotina</taxon>
        <taxon>Agaricomycetes</taxon>
        <taxon>Agaricomycetidae</taxon>
        <taxon>Agaricales</taxon>
        <taxon>Marasmiineae</taxon>
        <taxon>Omphalotaceae</taxon>
        <taxon>Lentinula</taxon>
    </lineage>
</organism>
<keyword evidence="6" id="KW-1185">Reference proteome</keyword>
<comment type="subcellular location">
    <subcellularLocation>
        <location evidence="1">Nucleus</location>
    </subcellularLocation>
</comment>
<dbReference type="PANTHER" id="PTHR37534:SF46">
    <property type="entry name" value="ZN(II)2CYS6 TRANSCRIPTION FACTOR (EUROFUNG)"/>
    <property type="match status" value="1"/>
</dbReference>
<reference evidence="5" key="1">
    <citation type="submission" date="2022-08" db="EMBL/GenBank/DDBJ databases">
        <authorList>
            <consortium name="DOE Joint Genome Institute"/>
            <person name="Min B."/>
            <person name="Riley R."/>
            <person name="Sierra-Patev S."/>
            <person name="Naranjo-Ortiz M."/>
            <person name="Looney B."/>
            <person name="Konkel Z."/>
            <person name="Slot J.C."/>
            <person name="Sakamoto Y."/>
            <person name="Steenwyk J.L."/>
            <person name="Rokas A."/>
            <person name="Carro J."/>
            <person name="Camarero S."/>
            <person name="Ferreira P."/>
            <person name="Molpeceres G."/>
            <person name="Ruiz-Duenas F.J."/>
            <person name="Serrano A."/>
            <person name="Henrissat B."/>
            <person name="Drula E."/>
            <person name="Hughes K.W."/>
            <person name="Mata J.L."/>
            <person name="Ishikawa N.K."/>
            <person name="Vargas-Isla R."/>
            <person name="Ushijima S."/>
            <person name="Smith C.A."/>
            <person name="Ahrendt S."/>
            <person name="Andreopoulos W."/>
            <person name="He G."/>
            <person name="Labutti K."/>
            <person name="Lipzen A."/>
            <person name="Ng V."/>
            <person name="Sandor L."/>
            <person name="Barry K."/>
            <person name="Martinez A.T."/>
            <person name="Xiao Y."/>
            <person name="Gibbons J.G."/>
            <person name="Terashima K."/>
            <person name="Hibbett D.S."/>
            <person name="Grigoriev I.V."/>
        </authorList>
    </citation>
    <scope>NUCLEOTIDE SEQUENCE</scope>
    <source>
        <strain evidence="5">TFB9207</strain>
    </source>
</reference>
<dbReference type="InterPro" id="IPR036864">
    <property type="entry name" value="Zn2-C6_fun-type_DNA-bd_sf"/>
</dbReference>
<feature type="compositionally biased region" description="Low complexity" evidence="3">
    <location>
        <begin position="7"/>
        <end position="21"/>
    </location>
</feature>
<feature type="region of interest" description="Disordered" evidence="3">
    <location>
        <begin position="1"/>
        <end position="21"/>
    </location>
</feature>
<dbReference type="CDD" id="cd00067">
    <property type="entry name" value="GAL4"/>
    <property type="match status" value="1"/>
</dbReference>
<dbReference type="PANTHER" id="PTHR37534">
    <property type="entry name" value="TRANSCRIPTIONAL ACTIVATOR PROTEIN UGA3"/>
    <property type="match status" value="1"/>
</dbReference>
<name>A0AA38P2A3_9AGAR</name>
<evidence type="ECO:0000256" key="3">
    <source>
        <dbReference type="SAM" id="MobiDB-lite"/>
    </source>
</evidence>
<dbReference type="SUPFAM" id="SSF57701">
    <property type="entry name" value="Zn2/Cys6 DNA-binding domain"/>
    <property type="match status" value="1"/>
</dbReference>
<evidence type="ECO:0000256" key="2">
    <source>
        <dbReference type="ARBA" id="ARBA00023242"/>
    </source>
</evidence>
<feature type="domain" description="Zn(2)-C6 fungal-type" evidence="4">
    <location>
        <begin position="28"/>
        <end position="59"/>
    </location>
</feature>
<evidence type="ECO:0000313" key="5">
    <source>
        <dbReference type="EMBL" id="KAJ3834980.1"/>
    </source>
</evidence>
<dbReference type="GO" id="GO:0008270">
    <property type="term" value="F:zinc ion binding"/>
    <property type="evidence" value="ECO:0007669"/>
    <property type="project" value="InterPro"/>
</dbReference>
<evidence type="ECO:0000313" key="6">
    <source>
        <dbReference type="Proteomes" id="UP001163846"/>
    </source>
</evidence>
<dbReference type="Pfam" id="PF11951">
    <property type="entry name" value="Fungal_trans_2"/>
    <property type="match status" value="1"/>
</dbReference>
<dbReference type="EMBL" id="MU806462">
    <property type="protein sequence ID" value="KAJ3834980.1"/>
    <property type="molecule type" value="Genomic_DNA"/>
</dbReference>
<evidence type="ECO:0000259" key="4">
    <source>
        <dbReference type="PROSITE" id="PS50048"/>
    </source>
</evidence>
<protein>
    <submittedName>
        <fullName evidence="5">Fungal-specific transcription factor domain-containing protein</fullName>
    </submittedName>
</protein>
<dbReference type="InterPro" id="IPR021858">
    <property type="entry name" value="Fun_TF"/>
</dbReference>
<dbReference type="InterPro" id="IPR001138">
    <property type="entry name" value="Zn2Cys6_DnaBD"/>
</dbReference>
<dbReference type="AlphaFoldDB" id="A0AA38P2A3"/>
<dbReference type="Proteomes" id="UP001163846">
    <property type="component" value="Unassembled WGS sequence"/>
</dbReference>
<sequence>MPPATSPKPTTKKAGAPKAKGAVRAKSGCYTCRIRRKKCDERPDAEGRCETCLRLRLQCLGFGAKRPDWLRESNNVTELRDKIKTFLASQGMIKGHSGSGPRAAEQEPPTLHLATQNYSEPSQSPPSQLLVLNEDGVRQGPISNVREWHYAPPPGVPVAPGLPGGPPPNFEGHPGQPNPMLPPRTAPGYGAPPQEGFPHESYLPTLPPNNPTSLVPQWYPPPNMIQHPQAYALAHHHHLMVVPAPPPATIITPPHRRPSVPPTYASRFGESYTYTAQYSDLDDPPAQDYSFTTLSTSGALDELASHYMNTVAALQYQLADKDFLPRILQDALAQEGFARSAARILASVHVQRSRVPKMPALGDIQTHEQYNELVKLFNFAKGQFDDDDALAALNNISTFLFAGGNGDWERWLYVASRYSYDILNDRTRFIDHRDAMLNSSDKERFIIKTTFWFDVLASVTTMQKTQLYGVIDELYNPSKQSGIHAVSEEDPLSMMSIMGCENRIVWAFSEISKLDEWKRKHEKGGSLSIVELSRRADDIEQYLAPPNPKLVARTEEDVPRVLASEVFRTSAIVYLRTIVSGDHPLVQEISSAVANAVAALEQVARAEPKVKHVVVRSTVFAYYICAALTNKPIKREFILKQLEGEGEVGNCHGIVNLLQEHLPLKSKEVPWRSILQEHKMLLV</sequence>
<evidence type="ECO:0000256" key="1">
    <source>
        <dbReference type="ARBA" id="ARBA00004123"/>
    </source>
</evidence>
<comment type="caution">
    <text evidence="5">The sequence shown here is derived from an EMBL/GenBank/DDBJ whole genome shotgun (WGS) entry which is preliminary data.</text>
</comment>